<dbReference type="Gene3D" id="1.20.5.170">
    <property type="match status" value="11"/>
</dbReference>
<comment type="subcellular location">
    <subcellularLocation>
        <location evidence="2">Cell outer membrane</location>
    </subcellularLocation>
    <subcellularLocation>
        <location evidence="1">Cell surface</location>
    </subcellularLocation>
</comment>
<sequence>MKNAMAGRPPFPVSALVVSTAPDHCAEYIFGKSKNGARAHAVLFGLAMVVCSTMPQSAFAEMVFNNEPGTTCLAVGDAYSGVGNSESCAVGSDAAAKVQDGQAYGNSLGKLSPGNNILVYGSTSRRKKNDNTRLLDSMNMGGNLDVWGGTAFHGGVDMNNTGIKNLADGTLSATSTDAVTGKQLNATNTRVTTVEGSVTTLQNTVSKISSSSTGLVQQSAAGKDITVAKDLDGNAVDFSGKNLSTSETFTRKLTGLADGALSASSTDAVTGKQLYTTNQNLAETNKNLSANTTNISNLQNTVNNISSGSAGLVQQSAAGKDITVAKDLDGGVVDFTGKNLSTSEAVTRKLTGLADGALSASSTDAVTGKQLNATNTRVTTAEGSITNLQNTVNNISKGSTGLVQQSAAGKDITVAKDLDGDVVDFTGKNLSTSEAFTRKLTGLADGALSATSTDAVTGKQLYTTNQNLVETNKNLSANTTNISNLQNTVNNISSGSAGLVQQSAAGKDITVAKDLDGGEVDFTGKNLSTSEAFTRKLTGLADGTLSASSTDAVTGKQLYTTNQNLNTTNTRVTTAEGSITNLQNTVNNISKGSTGLVQQSAAGKDITVAKDLDGDVVDFSGTNLSTSETFTRKLTGLVDGTLSASSTDAVTGKQLYTTNQNLTDTNKNLAETNKNLSANTTNISNLQNTVNNISSGSAGLVQQSAAGKDITVAKDLDGNAVDFTGKNLSTSETFTRKLTGLADGALSASSADAVTGKQLYTTNQNLNATNTRVTTAEGSITNLQNTVNNISKGSTGLVQQSVAGKDITVAKDLDGDVVDFTGKNLSTSETFTRKLTGLADGALSASSTDAVTGKQLYTTNQNLAETNKNLSANTTNITNLQNTVNNISSGSAGLVQQSAAGKDITVAKDLDGDVVDFTGKNLSTSETFTRKLTGLADGTLSASSTDAVTGKQLYTTNQNLNATNTRVTTAEGSITNLQNTVNNISKGSTGLVQQSAAGKDITVAKDLDGGEVDFTGKNLSTSETFTRKLTGLADGALSASSADAVTGKQLYTTNQNLNATNTRVTTAEGSITNLQNTVNNISKGSTGLVQQSAAGKDITVAKDLDGDVVDFSGKNLSTSETFSRKLTGLADGTLSATSTDAVTGKQLNTTNTRVTTAEGSIATLRNTMNTIVNGGGFKYLHANSTLDDAQATGLESIAIGGAAIASGVNAMALGGNARAVAGNAVALGAGSVADRANTVSVGSAGKERQIANVAAGTADTDAVNVAQLKAAGIINGSGGTNAAVTYGTHADGSTDYRNVTLGGGNVAGGSAIHNVAAGTTDTDAVNVGQMHAAIASVQKGVASAGDPMFAADGDRALKKAIAKGTHATAMGAAASAGGNQSIATGHNAQSGGDSSVAMGANAKATADHAVAVGDGSVAHRANTVSVGSAGKERQVTNVASGTLGTDAVNLDQLNQTVFAAVGDLPAGTTAKQYTDGQISMVRQGINQVARGAYSGVAAATALTMIPDVDQGKTIAVGIGSASYKGYQAVALGASARIAQHVKAKMGVGYSAEGTTVGLGASYQW</sequence>
<dbReference type="Pfam" id="PF05662">
    <property type="entry name" value="YadA_stalk"/>
    <property type="match status" value="14"/>
</dbReference>
<feature type="domain" description="Trimeric autotransporter adhesin YadA-like stalk" evidence="13">
    <location>
        <begin position="1125"/>
        <end position="1167"/>
    </location>
</feature>
<feature type="domain" description="Trimeric autotransporter adhesin YadA-like C-terminal membrane anchor" evidence="11">
    <location>
        <begin position="1506"/>
        <end position="1564"/>
    </location>
</feature>
<feature type="domain" description="Trimeric autotransporter adhesin YadA-like stalk" evidence="13">
    <location>
        <begin position="834"/>
        <end position="877"/>
    </location>
</feature>
<dbReference type="SUPFAM" id="SSF54523">
    <property type="entry name" value="Pili subunits"/>
    <property type="match status" value="1"/>
</dbReference>
<reference evidence="14" key="1">
    <citation type="submission" date="2018-01" db="EMBL/GenBank/DDBJ databases">
        <title>Complete Genome Sequence of three strains from Ralstonia solanacearum ecotype Moko sequevar IIA-53 from Brazil.</title>
        <authorList>
            <person name="Silva J.R."/>
            <person name="Albuquerque G.M.R."/>
            <person name="Pais A.K.L."/>
            <person name="Silva A.M.F."/>
            <person name="Boiteux M.E.N.F."/>
            <person name="Souza E.B."/>
            <person name="Mariano R.L.R."/>
        </authorList>
    </citation>
    <scope>NUCLEOTIDE SEQUENCE [LARGE SCALE GENOMIC DNA]</scope>
    <source>
        <strain evidence="14">SFC</strain>
        <plasmid evidence="14">unnamed</plasmid>
    </source>
</reference>
<dbReference type="EMBL" id="CP026093">
    <property type="protein sequence ID" value="AYB58936.1"/>
    <property type="molecule type" value="Genomic_DNA"/>
</dbReference>
<dbReference type="InterPro" id="IPR045584">
    <property type="entry name" value="Pilin-like"/>
</dbReference>
<dbReference type="Gene3D" id="2.150.10.10">
    <property type="entry name" value="Serralysin-like metalloprotease, C-terminal"/>
    <property type="match status" value="2"/>
</dbReference>
<feature type="domain" description="Trimeric autotransporter adhesin YadA-like stalk" evidence="13">
    <location>
        <begin position="1434"/>
        <end position="1457"/>
    </location>
</feature>
<keyword evidence="4" id="KW-0813">Transport</keyword>
<feature type="domain" description="Trimeric autotransporter adhesin YadA-like stalk" evidence="13">
    <location>
        <begin position="737"/>
        <end position="779"/>
    </location>
</feature>
<dbReference type="Pfam" id="PF03895">
    <property type="entry name" value="YadA_anchor"/>
    <property type="match status" value="1"/>
</dbReference>
<dbReference type="Gene3D" id="6.10.250.2120">
    <property type="match status" value="1"/>
</dbReference>
<keyword evidence="5" id="KW-1134">Transmembrane beta strand</keyword>
<gene>
    <name evidence="14" type="ORF">C2L97_23880</name>
</gene>
<dbReference type="Gene3D" id="2.60.40.4050">
    <property type="match status" value="1"/>
</dbReference>
<feature type="domain" description="Trimeric autotransporter adhesin YadA-like head" evidence="12">
    <location>
        <begin position="1191"/>
        <end position="1217"/>
    </location>
</feature>
<evidence type="ECO:0000259" key="11">
    <source>
        <dbReference type="Pfam" id="PF03895"/>
    </source>
</evidence>
<accession>A0A809EF58</accession>
<feature type="domain" description="Trimeric autotransporter adhesin YadA-like stalk" evidence="13">
    <location>
        <begin position="252"/>
        <end position="295"/>
    </location>
</feature>
<evidence type="ECO:0000259" key="13">
    <source>
        <dbReference type="Pfam" id="PF05662"/>
    </source>
</evidence>
<geneLocation type="plasmid" evidence="14">
    <name>unnamed</name>
</geneLocation>
<feature type="domain" description="Trimeric autotransporter adhesin YadA-like stalk" evidence="13">
    <location>
        <begin position="1312"/>
        <end position="1343"/>
    </location>
</feature>
<dbReference type="InterPro" id="IPR008640">
    <property type="entry name" value="Adhesin_Head_dom"/>
</dbReference>
<keyword evidence="14" id="KW-0614">Plasmid</keyword>
<evidence type="ECO:0000256" key="1">
    <source>
        <dbReference type="ARBA" id="ARBA00004241"/>
    </source>
</evidence>
<feature type="domain" description="Trimeric autotransporter adhesin YadA-like head" evidence="12">
    <location>
        <begin position="1392"/>
        <end position="1416"/>
    </location>
</feature>
<feature type="domain" description="Trimeric autotransporter adhesin YadA-like stalk" evidence="13">
    <location>
        <begin position="536"/>
        <end position="578"/>
    </location>
</feature>
<feature type="domain" description="Trimeric autotransporter adhesin YadA-like stalk" evidence="13">
    <location>
        <begin position="163"/>
        <end position="204"/>
    </location>
</feature>
<dbReference type="Pfam" id="PF05658">
    <property type="entry name" value="YadA_head"/>
    <property type="match status" value="3"/>
</dbReference>
<dbReference type="GO" id="GO:0015031">
    <property type="term" value="P:protein transport"/>
    <property type="evidence" value="ECO:0007669"/>
    <property type="project" value="UniProtKB-KW"/>
</dbReference>
<evidence type="ECO:0000256" key="2">
    <source>
        <dbReference type="ARBA" id="ARBA00004442"/>
    </source>
</evidence>
<evidence type="ECO:0000256" key="4">
    <source>
        <dbReference type="ARBA" id="ARBA00022448"/>
    </source>
</evidence>
<evidence type="ECO:0000256" key="3">
    <source>
        <dbReference type="ARBA" id="ARBA00005848"/>
    </source>
</evidence>
<dbReference type="InterPro" id="IPR008635">
    <property type="entry name" value="Coiled_stalk_dom"/>
</dbReference>
<evidence type="ECO:0000256" key="8">
    <source>
        <dbReference type="ARBA" id="ARBA00022927"/>
    </source>
</evidence>
<dbReference type="GO" id="GO:0009279">
    <property type="term" value="C:cell outer membrane"/>
    <property type="evidence" value="ECO:0007669"/>
    <property type="project" value="UniProtKB-SubCell"/>
</dbReference>
<feature type="domain" description="Trimeric autotransporter adhesin YadA-like stalk" evidence="13">
    <location>
        <begin position="349"/>
        <end position="393"/>
    </location>
</feature>
<dbReference type="SUPFAM" id="SSF101967">
    <property type="entry name" value="Adhesin YadA, collagen-binding domain"/>
    <property type="match status" value="4"/>
</dbReference>
<feature type="domain" description="Trimeric autotransporter adhesin YadA-like stalk" evidence="13">
    <location>
        <begin position="633"/>
        <end position="677"/>
    </location>
</feature>
<feature type="domain" description="Trimeric autotransporter adhesin YadA-like stalk" evidence="13">
    <location>
        <begin position="931"/>
        <end position="973"/>
    </location>
</feature>
<protein>
    <submittedName>
        <fullName evidence="14">Hemagglutinin</fullName>
    </submittedName>
</protein>
<feature type="domain" description="Trimeric autotransporter adhesin YadA-like stalk" evidence="13">
    <location>
        <begin position="1028"/>
        <end position="1070"/>
    </location>
</feature>
<keyword evidence="7" id="KW-0732">Signal</keyword>
<dbReference type="InterPro" id="IPR005594">
    <property type="entry name" value="YadA_C"/>
</dbReference>
<keyword evidence="9" id="KW-0472">Membrane</keyword>
<proteinExistence type="inferred from homology"/>
<keyword evidence="8" id="KW-0653">Protein transport</keyword>
<feature type="domain" description="Trimeric autotransporter adhesin YadA-like stalk" evidence="13">
    <location>
        <begin position="439"/>
        <end position="482"/>
    </location>
</feature>
<evidence type="ECO:0000256" key="5">
    <source>
        <dbReference type="ARBA" id="ARBA00022452"/>
    </source>
</evidence>
<evidence type="ECO:0000256" key="7">
    <source>
        <dbReference type="ARBA" id="ARBA00022729"/>
    </source>
</evidence>
<evidence type="ECO:0000259" key="12">
    <source>
        <dbReference type="Pfam" id="PF05658"/>
    </source>
</evidence>
<organism evidence="14">
    <name type="scientific">Ralstonia solanacearum</name>
    <name type="common">Pseudomonas solanacearum</name>
    <dbReference type="NCBI Taxonomy" id="305"/>
    <lineage>
        <taxon>Bacteria</taxon>
        <taxon>Pseudomonadati</taxon>
        <taxon>Pseudomonadota</taxon>
        <taxon>Betaproteobacteria</taxon>
        <taxon>Burkholderiales</taxon>
        <taxon>Burkholderiaceae</taxon>
        <taxon>Ralstonia</taxon>
        <taxon>Ralstonia solanacearum species complex</taxon>
    </lineage>
</organism>
<evidence type="ECO:0000256" key="9">
    <source>
        <dbReference type="ARBA" id="ARBA00023136"/>
    </source>
</evidence>
<evidence type="ECO:0000313" key="14">
    <source>
        <dbReference type="EMBL" id="AYB58936.1"/>
    </source>
</evidence>
<feature type="domain" description="Trimeric autotransporter adhesin YadA-like head" evidence="12">
    <location>
        <begin position="1362"/>
        <end position="1388"/>
    </location>
</feature>
<keyword evidence="6" id="KW-0812">Transmembrane</keyword>
<evidence type="ECO:0000256" key="6">
    <source>
        <dbReference type="ARBA" id="ARBA00022692"/>
    </source>
</evidence>
<name>A0A809EF58_RALSL</name>
<comment type="similarity">
    <text evidence="3">Belongs to the autotransporter-2 (AT-2) (TC 1.B.40) family.</text>
</comment>
<feature type="domain" description="Trimeric autotransporter adhesin YadA-like stalk" evidence="13">
    <location>
        <begin position="1249"/>
        <end position="1282"/>
    </location>
</feature>
<dbReference type="Gene3D" id="3.30.1300.30">
    <property type="entry name" value="GSPII I/J protein-like"/>
    <property type="match status" value="1"/>
</dbReference>
<dbReference type="GO" id="GO:0009986">
    <property type="term" value="C:cell surface"/>
    <property type="evidence" value="ECO:0007669"/>
    <property type="project" value="UniProtKB-SubCell"/>
</dbReference>
<keyword evidence="10" id="KW-0998">Cell outer membrane</keyword>
<evidence type="ECO:0000256" key="10">
    <source>
        <dbReference type="ARBA" id="ARBA00023237"/>
    </source>
</evidence>
<dbReference type="InterPro" id="IPR011049">
    <property type="entry name" value="Serralysin-like_metalloprot_C"/>
</dbReference>